<accession>A0ABS9LAE7</accession>
<evidence type="ECO:0000313" key="3">
    <source>
        <dbReference type="Proteomes" id="UP001165368"/>
    </source>
</evidence>
<feature type="compositionally biased region" description="Acidic residues" evidence="1">
    <location>
        <begin position="260"/>
        <end position="275"/>
    </location>
</feature>
<dbReference type="RefSeq" id="WP_237823219.1">
    <property type="nucleotide sequence ID" value="NZ_JAKLTQ010000015.1"/>
</dbReference>
<gene>
    <name evidence="2" type="ORF">LVY72_17290</name>
</gene>
<evidence type="ECO:0000313" key="2">
    <source>
        <dbReference type="EMBL" id="MCG2623652.1"/>
    </source>
</evidence>
<dbReference type="SUPFAM" id="SSF49785">
    <property type="entry name" value="Galactose-binding domain-like"/>
    <property type="match status" value="1"/>
</dbReference>
<protein>
    <submittedName>
        <fullName evidence="2">Discoidin domain-containing protein</fullName>
    </submittedName>
</protein>
<organism evidence="2 3">
    <name type="scientific">Arthrobacter hankyongi</name>
    <dbReference type="NCBI Taxonomy" id="2904801"/>
    <lineage>
        <taxon>Bacteria</taxon>
        <taxon>Bacillati</taxon>
        <taxon>Actinomycetota</taxon>
        <taxon>Actinomycetes</taxon>
        <taxon>Micrococcales</taxon>
        <taxon>Micrococcaceae</taxon>
        <taxon>Arthrobacter</taxon>
    </lineage>
</organism>
<proteinExistence type="predicted"/>
<dbReference type="Proteomes" id="UP001165368">
    <property type="component" value="Unassembled WGS sequence"/>
</dbReference>
<feature type="region of interest" description="Disordered" evidence="1">
    <location>
        <begin position="313"/>
        <end position="338"/>
    </location>
</feature>
<feature type="compositionally biased region" description="Low complexity" evidence="1">
    <location>
        <begin position="313"/>
        <end position="330"/>
    </location>
</feature>
<keyword evidence="3" id="KW-1185">Reference proteome</keyword>
<reference evidence="2" key="1">
    <citation type="submission" date="2022-01" db="EMBL/GenBank/DDBJ databases">
        <authorList>
            <person name="Jo J.-H."/>
            <person name="Im W.-T."/>
        </authorList>
    </citation>
    <scope>NUCLEOTIDE SEQUENCE</scope>
    <source>
        <strain evidence="2">I2-34</strain>
    </source>
</reference>
<name>A0ABS9LAE7_9MICC</name>
<feature type="region of interest" description="Disordered" evidence="1">
    <location>
        <begin position="253"/>
        <end position="281"/>
    </location>
</feature>
<dbReference type="Gene3D" id="2.60.120.260">
    <property type="entry name" value="Galactose-binding domain-like"/>
    <property type="match status" value="1"/>
</dbReference>
<evidence type="ECO:0000256" key="1">
    <source>
        <dbReference type="SAM" id="MobiDB-lite"/>
    </source>
</evidence>
<comment type="caution">
    <text evidence="2">The sequence shown here is derived from an EMBL/GenBank/DDBJ whole genome shotgun (WGS) entry which is preliminary data.</text>
</comment>
<sequence>MPQPVDVGTLLGGRYKVTAHILASAEQDLVLDGVDQVLNRPVSILVASPDNASQVAMSAREIATGEREGNVQVLDLGNAEGHTYLVTNQAEAADLLDLVIQQDAPYVEPFFTETLGSEIFGQARSTEPQYNEDDEEWEAEAYEHASRPTLRERLGHIDLPRFGRGQRADAAGPQTGPHEAVPAADTGNYSAVPAPPPAAPPAARPVIPAPPATRPKVSLWTESQPETGGIQIVARPAPSDTGEYVRRAATFPAAARAAQEESDGYEYDDGYERDEENNPRSPRLLVGGVLALLVIVAIVVAVSQLNVFRGAPAADGGSAPAASQSAAATPDGSKTDAAEAVVKPEIAGLTRQVPDMPELDQENDGSLPKAIDGNPATYWASYQYASDTFGGYASNLALVVELKESSDINSIRMTQLSGRGGQFSVMLNEEPSLDGAKQVARGSFTTQNTTIPVPEEDGAAPKAKYVIINFTQLPQLSNPGSAPPYGVRMAEIQVS</sequence>
<dbReference type="InterPro" id="IPR008979">
    <property type="entry name" value="Galactose-bd-like_sf"/>
</dbReference>
<dbReference type="EMBL" id="JAKLTQ010000015">
    <property type="protein sequence ID" value="MCG2623652.1"/>
    <property type="molecule type" value="Genomic_DNA"/>
</dbReference>